<dbReference type="EMBL" id="JAFDVH010000010">
    <property type="protein sequence ID" value="KAG7469430.1"/>
    <property type="molecule type" value="Genomic_DNA"/>
</dbReference>
<dbReference type="GO" id="GO:0004829">
    <property type="term" value="F:threonine-tRNA ligase activity"/>
    <property type="evidence" value="ECO:0007669"/>
    <property type="project" value="TreeGrafter"/>
</dbReference>
<proteinExistence type="predicted"/>
<keyword evidence="1" id="KW-0648">Protein biosynthesis</keyword>
<organism evidence="2 3">
    <name type="scientific">Megalops atlanticus</name>
    <name type="common">Tarpon</name>
    <name type="synonym">Clupea gigantea</name>
    <dbReference type="NCBI Taxonomy" id="7932"/>
    <lineage>
        <taxon>Eukaryota</taxon>
        <taxon>Metazoa</taxon>
        <taxon>Chordata</taxon>
        <taxon>Craniata</taxon>
        <taxon>Vertebrata</taxon>
        <taxon>Euteleostomi</taxon>
        <taxon>Actinopterygii</taxon>
        <taxon>Neopterygii</taxon>
        <taxon>Teleostei</taxon>
        <taxon>Elopiformes</taxon>
        <taxon>Megalopidae</taxon>
        <taxon>Megalops</taxon>
    </lineage>
</organism>
<evidence type="ECO:0000313" key="3">
    <source>
        <dbReference type="Proteomes" id="UP001046870"/>
    </source>
</evidence>
<protein>
    <submittedName>
        <fullName evidence="2">Uncharacterized protein</fullName>
    </submittedName>
</protein>
<dbReference type="PANTHER" id="PTHR11451:SF42">
    <property type="entry name" value="THREONINE--TRNA LIGASE"/>
    <property type="match status" value="1"/>
</dbReference>
<reference evidence="2" key="1">
    <citation type="submission" date="2021-01" db="EMBL/GenBank/DDBJ databases">
        <authorList>
            <person name="Zahm M."/>
            <person name="Roques C."/>
            <person name="Cabau C."/>
            <person name="Klopp C."/>
            <person name="Donnadieu C."/>
            <person name="Jouanno E."/>
            <person name="Lampietro C."/>
            <person name="Louis A."/>
            <person name="Herpin A."/>
            <person name="Echchiki A."/>
            <person name="Berthelot C."/>
            <person name="Parey E."/>
            <person name="Roest-Crollius H."/>
            <person name="Braasch I."/>
            <person name="Postlethwait J."/>
            <person name="Bobe J."/>
            <person name="Montfort J."/>
            <person name="Bouchez O."/>
            <person name="Begum T."/>
            <person name="Mejri S."/>
            <person name="Adams A."/>
            <person name="Chen W.-J."/>
            <person name="Guiguen Y."/>
        </authorList>
    </citation>
    <scope>NUCLEOTIDE SEQUENCE</scope>
    <source>
        <strain evidence="2">YG-15Mar2019-1</strain>
        <tissue evidence="2">Brain</tissue>
    </source>
</reference>
<dbReference type="PANTHER" id="PTHR11451">
    <property type="entry name" value="THREONINE-TRNA LIGASE"/>
    <property type="match status" value="1"/>
</dbReference>
<comment type="caution">
    <text evidence="2">The sequence shown here is derived from an EMBL/GenBank/DDBJ whole genome shotgun (WGS) entry which is preliminary data.</text>
</comment>
<keyword evidence="3" id="KW-1185">Reference proteome</keyword>
<dbReference type="Proteomes" id="UP001046870">
    <property type="component" value="Chromosome 10"/>
</dbReference>
<dbReference type="SUPFAM" id="SSF55681">
    <property type="entry name" value="Class II aaRS and biotin synthetases"/>
    <property type="match status" value="1"/>
</dbReference>
<evidence type="ECO:0000313" key="2">
    <source>
        <dbReference type="EMBL" id="KAG7469430.1"/>
    </source>
</evidence>
<accession>A0A9D3T3S0</accession>
<dbReference type="InterPro" id="IPR045864">
    <property type="entry name" value="aa-tRNA-synth_II/BPL/LPL"/>
</dbReference>
<gene>
    <name evidence="2" type="ORF">MATL_G00128780</name>
</gene>
<dbReference type="GO" id="GO:0005739">
    <property type="term" value="C:mitochondrion"/>
    <property type="evidence" value="ECO:0007669"/>
    <property type="project" value="TreeGrafter"/>
</dbReference>
<dbReference type="AlphaFoldDB" id="A0A9D3T3S0"/>
<sequence length="201" mass="22943">MAVWRGFAKRSKKDKYPKCSGGNDGWGTGSCSAPWRQTLSCTCCDLMVLRAIRGGSFFFLPKKAPIYNTVSDFNKAVYQGRGFREVLTPALYSKASWEYSGRWEHYSRNMFTVHYLPGAYTLKPMNCCACCVMFEQRVADSGAHHRNELSGPLDGLTHVRCLWQDNTYFSHPRADVSLQQLFWEPWEVNPGDGTFCYLTQD</sequence>
<dbReference type="GO" id="GO:0006435">
    <property type="term" value="P:threonyl-tRNA aminoacylation"/>
    <property type="evidence" value="ECO:0007669"/>
    <property type="project" value="TreeGrafter"/>
</dbReference>
<dbReference type="OrthoDB" id="5423599at2759"/>
<dbReference type="Gene3D" id="3.30.930.10">
    <property type="entry name" value="Bira Bifunctional Protein, Domain 2"/>
    <property type="match status" value="1"/>
</dbReference>
<evidence type="ECO:0000256" key="1">
    <source>
        <dbReference type="ARBA" id="ARBA00022917"/>
    </source>
</evidence>
<name>A0A9D3T3S0_MEGAT</name>